<dbReference type="EMBL" id="UINC01014743">
    <property type="protein sequence ID" value="SVA62661.1"/>
    <property type="molecule type" value="Genomic_DNA"/>
</dbReference>
<dbReference type="Gene3D" id="2.20.110.10">
    <property type="entry name" value="Histone H3 K4-specific methyltransferase SET7/9 N-terminal domain"/>
    <property type="match status" value="1"/>
</dbReference>
<reference evidence="1" key="1">
    <citation type="submission" date="2018-05" db="EMBL/GenBank/DDBJ databases">
        <authorList>
            <person name="Lanie J.A."/>
            <person name="Ng W.-L."/>
            <person name="Kazmierczak K.M."/>
            <person name="Andrzejewski T.M."/>
            <person name="Davidsen T.M."/>
            <person name="Wayne K.J."/>
            <person name="Tettelin H."/>
            <person name="Glass J.I."/>
            <person name="Rusch D."/>
            <person name="Podicherti R."/>
            <person name="Tsui H.-C.T."/>
            <person name="Winkler M.E."/>
        </authorList>
    </citation>
    <scope>NUCLEOTIDE SEQUENCE</scope>
</reference>
<gene>
    <name evidence="1" type="ORF">METZ01_LOCUS115515</name>
</gene>
<name>A0A381XDV2_9ZZZZ</name>
<protein>
    <recommendedName>
        <fullName evidence="2">Toxin-antitoxin system YwqK family antitoxin</fullName>
    </recommendedName>
</protein>
<evidence type="ECO:0000313" key="1">
    <source>
        <dbReference type="EMBL" id="SVA62661.1"/>
    </source>
</evidence>
<feature type="non-terminal residue" evidence="1">
    <location>
        <position position="1"/>
    </location>
</feature>
<dbReference type="InterPro" id="IPR011652">
    <property type="entry name" value="MORN_2"/>
</dbReference>
<organism evidence="1">
    <name type="scientific">marine metagenome</name>
    <dbReference type="NCBI Taxonomy" id="408172"/>
    <lineage>
        <taxon>unclassified sequences</taxon>
        <taxon>metagenomes</taxon>
        <taxon>ecological metagenomes</taxon>
    </lineage>
</organism>
<accession>A0A381XDV2</accession>
<dbReference type="AlphaFoldDB" id="A0A381XDV2"/>
<dbReference type="SUPFAM" id="SSF82185">
    <property type="entry name" value="Histone H3 K4-specific methyltransferase SET7/9 N-terminal domain"/>
    <property type="match status" value="1"/>
</dbReference>
<sequence length="175" mass="20086">DRRREGGRVGGMKKTLCMLLLGTLLMAGCGEKTHYSPPLTEEEVKIIAEAIDVNMLQLRGKKGEELYYASNEQTPYTEWAKVMYGNGQIQYLVLIKDGKWDGLLTGWYENGQKESEQNWKDGKPDGLAMLWHENGQKKAEGNYKDGKKVGFWIYWHEDGTERGRETYKDDDPVED</sequence>
<proteinExistence type="predicted"/>
<evidence type="ECO:0008006" key="2">
    <source>
        <dbReference type="Google" id="ProtNLM"/>
    </source>
</evidence>
<dbReference type="Pfam" id="PF07661">
    <property type="entry name" value="MORN_2"/>
    <property type="match status" value="2"/>
</dbReference>